<keyword evidence="1" id="KW-0732">Signal</keyword>
<evidence type="ECO:0000313" key="2">
    <source>
        <dbReference type="EMBL" id="NGM15209.1"/>
    </source>
</evidence>
<feature type="chain" id="PRO_5026929509" evidence="1">
    <location>
        <begin position="32"/>
        <end position="53"/>
    </location>
</feature>
<evidence type="ECO:0000313" key="3">
    <source>
        <dbReference type="Proteomes" id="UP000478148"/>
    </source>
</evidence>
<gene>
    <name evidence="2" type="ORF">ENC19_22435</name>
</gene>
<dbReference type="AlphaFoldDB" id="A0A6M1LAI0"/>
<comment type="caution">
    <text evidence="2">The sequence shown here is derived from an EMBL/GenBank/DDBJ whole genome shotgun (WGS) entry which is preliminary data.</text>
</comment>
<feature type="signal peptide" evidence="1">
    <location>
        <begin position="1"/>
        <end position="31"/>
    </location>
</feature>
<sequence>MRSTAAHIAKAIVAGLFGIGLALAGASAAHADTTLSAGETTVSSTTLDNWPWT</sequence>
<protein>
    <submittedName>
        <fullName evidence="2">Uncharacterized protein</fullName>
    </submittedName>
</protein>
<dbReference type="Proteomes" id="UP000478148">
    <property type="component" value="Unassembled WGS sequence"/>
</dbReference>
<keyword evidence="3" id="KW-1185">Reference proteome</keyword>
<dbReference type="RefSeq" id="WP_164449058.1">
    <property type="nucleotide sequence ID" value="NZ_SAIY01000008.1"/>
</dbReference>
<name>A0A6M1LAI0_9ACTN</name>
<organism evidence="2 3">
    <name type="scientific">Verrucosispora sioxanthis</name>
    <dbReference type="NCBI Taxonomy" id="2499994"/>
    <lineage>
        <taxon>Bacteria</taxon>
        <taxon>Bacillati</taxon>
        <taxon>Actinomycetota</taxon>
        <taxon>Actinomycetes</taxon>
        <taxon>Micromonosporales</taxon>
        <taxon>Micromonosporaceae</taxon>
        <taxon>Micromonospora</taxon>
    </lineage>
</organism>
<proteinExistence type="predicted"/>
<accession>A0A6M1LAI0</accession>
<dbReference type="EMBL" id="SAIY01000008">
    <property type="protein sequence ID" value="NGM15209.1"/>
    <property type="molecule type" value="Genomic_DNA"/>
</dbReference>
<evidence type="ECO:0000256" key="1">
    <source>
        <dbReference type="SAM" id="SignalP"/>
    </source>
</evidence>
<reference evidence="2 3" key="1">
    <citation type="submission" date="2020-02" db="EMBL/GenBank/DDBJ databases">
        <title>Draft Genome Sequence of Verrucosispora sp. Strain CWR15, Isolated from Gulf of Mexico Sponge.</title>
        <authorList>
            <person name="Kennedy S.J."/>
            <person name="Cella E."/>
            <person name="Azarian T."/>
            <person name="Baker B.J."/>
            <person name="Shaw L.N."/>
        </authorList>
    </citation>
    <scope>NUCLEOTIDE SEQUENCE [LARGE SCALE GENOMIC DNA]</scope>
    <source>
        <strain evidence="2 3">CWR15</strain>
    </source>
</reference>